<gene>
    <name evidence="2" type="ORF">SCARUB_01329</name>
</gene>
<protein>
    <submittedName>
        <fullName evidence="2">Uncharacterized protein</fullName>
    </submittedName>
</protein>
<name>A0A1E3XCY8_9BACT</name>
<accession>A0A1E3XCY8</accession>
<comment type="caution">
    <text evidence="2">The sequence shown here is derived from an EMBL/GenBank/DDBJ whole genome shotgun (WGS) entry which is preliminary data.</text>
</comment>
<evidence type="ECO:0000313" key="3">
    <source>
        <dbReference type="Proteomes" id="UP000094056"/>
    </source>
</evidence>
<proteinExistence type="predicted"/>
<dbReference type="EMBL" id="MAYW01000026">
    <property type="protein sequence ID" value="ODS33505.1"/>
    <property type="molecule type" value="Genomic_DNA"/>
</dbReference>
<dbReference type="AlphaFoldDB" id="A0A1E3XCY8"/>
<evidence type="ECO:0000313" key="2">
    <source>
        <dbReference type="EMBL" id="ODS33505.1"/>
    </source>
</evidence>
<sequence length="85" mass="9666">MGIFGKGEAAVVESNEDLKTQIDAKKKEIEQKERDLQAQLEREQEDLQDMETALKRCSMAGKGRGGGKRDWPVISRPAQKRKEHQ</sequence>
<dbReference type="Proteomes" id="UP000094056">
    <property type="component" value="Unassembled WGS sequence"/>
</dbReference>
<evidence type="ECO:0000256" key="1">
    <source>
        <dbReference type="SAM" id="MobiDB-lite"/>
    </source>
</evidence>
<feature type="region of interest" description="Disordered" evidence="1">
    <location>
        <begin position="58"/>
        <end position="85"/>
    </location>
</feature>
<organism evidence="2 3">
    <name type="scientific">Candidatus Scalindua rubra</name>
    <dbReference type="NCBI Taxonomy" id="1872076"/>
    <lineage>
        <taxon>Bacteria</taxon>
        <taxon>Pseudomonadati</taxon>
        <taxon>Planctomycetota</taxon>
        <taxon>Candidatus Brocadiia</taxon>
        <taxon>Candidatus Brocadiales</taxon>
        <taxon>Candidatus Scalinduaceae</taxon>
        <taxon>Candidatus Scalindua</taxon>
    </lineage>
</organism>
<reference evidence="2 3" key="1">
    <citation type="submission" date="2016-07" db="EMBL/GenBank/DDBJ databases">
        <title>Draft genome of Scalindua rubra, obtained from a brine-seawater interface in the Red Sea, sheds light on salt adaptation in anammox bacteria.</title>
        <authorList>
            <person name="Speth D.R."/>
            <person name="Lagkouvardos I."/>
            <person name="Wang Y."/>
            <person name="Qian P.-Y."/>
            <person name="Dutilh B.E."/>
            <person name="Jetten M.S."/>
        </authorList>
    </citation>
    <scope>NUCLEOTIDE SEQUENCE [LARGE SCALE GENOMIC DNA]</scope>
    <source>
        <strain evidence="2">BSI-1</strain>
    </source>
</reference>